<keyword evidence="3" id="KW-1185">Reference proteome</keyword>
<sequence>MVKNGRWLNKLDNKSGQHDRVYPLSPQTEQQSNQEHADHDKRPQRRYTQPRDKQVQSDNRQCAGGRHLRGGRIAGHPKQSSRWKSVQEGAYDKKHQRKEHPKVCPRYAQQVTQAGPSEVFVGGLCQGAHIADGDGTQETTGVVVEGVLHCLGHGVSDVLKEQESVCYRRWRSGFYVYGIGVFYDCVDARFKNIGAGVDVRGAESQGHGCVYCGAGSQR</sequence>
<dbReference type="Proteomes" id="UP000033423">
    <property type="component" value="Unassembled WGS sequence"/>
</dbReference>
<protein>
    <submittedName>
        <fullName evidence="2">Uncharacterized protein</fullName>
    </submittedName>
</protein>
<accession>A0A0F3GST3</accession>
<feature type="compositionally biased region" description="Polar residues" evidence="1">
    <location>
        <begin position="25"/>
        <end position="34"/>
    </location>
</feature>
<proteinExistence type="predicted"/>
<feature type="region of interest" description="Disordered" evidence="1">
    <location>
        <begin position="1"/>
        <end position="102"/>
    </location>
</feature>
<dbReference type="EMBL" id="LACI01001203">
    <property type="protein sequence ID" value="KJU84994.1"/>
    <property type="molecule type" value="Genomic_DNA"/>
</dbReference>
<feature type="compositionally biased region" description="Basic and acidic residues" evidence="1">
    <location>
        <begin position="9"/>
        <end position="21"/>
    </location>
</feature>
<evidence type="ECO:0000313" key="3">
    <source>
        <dbReference type="Proteomes" id="UP000033423"/>
    </source>
</evidence>
<reference evidence="2 3" key="1">
    <citation type="submission" date="2015-02" db="EMBL/GenBank/DDBJ databases">
        <title>Single-cell genomics of uncultivated deep-branching MTB reveals a conserved set of magnetosome genes.</title>
        <authorList>
            <person name="Kolinko S."/>
            <person name="Richter M."/>
            <person name="Glockner F.O."/>
            <person name="Brachmann A."/>
            <person name="Schuler D."/>
        </authorList>
    </citation>
    <scope>NUCLEOTIDE SEQUENCE [LARGE SCALE GENOMIC DNA]</scope>
    <source>
        <strain evidence="2">TM-1</strain>
    </source>
</reference>
<evidence type="ECO:0000256" key="1">
    <source>
        <dbReference type="SAM" id="MobiDB-lite"/>
    </source>
</evidence>
<dbReference type="AlphaFoldDB" id="A0A0F3GST3"/>
<evidence type="ECO:0000313" key="2">
    <source>
        <dbReference type="EMBL" id="KJU84994.1"/>
    </source>
</evidence>
<gene>
    <name evidence="2" type="ORF">MBAV_002811</name>
</gene>
<comment type="caution">
    <text evidence="2">The sequence shown here is derived from an EMBL/GenBank/DDBJ whole genome shotgun (WGS) entry which is preliminary data.</text>
</comment>
<name>A0A0F3GST3_9BACT</name>
<organism evidence="2 3">
    <name type="scientific">Candidatus Magnetobacterium bavaricum</name>
    <dbReference type="NCBI Taxonomy" id="29290"/>
    <lineage>
        <taxon>Bacteria</taxon>
        <taxon>Pseudomonadati</taxon>
        <taxon>Nitrospirota</taxon>
        <taxon>Thermodesulfovibrionia</taxon>
        <taxon>Thermodesulfovibrionales</taxon>
        <taxon>Candidatus Magnetobacteriaceae</taxon>
        <taxon>Candidatus Magnetobacterium</taxon>
    </lineage>
</organism>